<feature type="domain" description="Cation/H+ exchanger transmembrane" evidence="8">
    <location>
        <begin position="31"/>
        <end position="369"/>
    </location>
</feature>
<keyword evidence="6 7" id="KW-0472">Membrane</keyword>
<dbReference type="EMBL" id="MCGO01000045">
    <property type="protein sequence ID" value="ORY38181.1"/>
    <property type="molecule type" value="Genomic_DNA"/>
</dbReference>
<evidence type="ECO:0000313" key="10">
    <source>
        <dbReference type="Proteomes" id="UP000193642"/>
    </source>
</evidence>
<feature type="transmembrane region" description="Helical" evidence="7">
    <location>
        <begin position="306"/>
        <end position="324"/>
    </location>
</feature>
<feature type="transmembrane region" description="Helical" evidence="7">
    <location>
        <begin position="277"/>
        <end position="294"/>
    </location>
</feature>
<accession>A0A1Y2BTV8</accession>
<evidence type="ECO:0000256" key="7">
    <source>
        <dbReference type="SAM" id="Phobius"/>
    </source>
</evidence>
<proteinExistence type="predicted"/>
<dbReference type="STRING" id="329046.A0A1Y2BTV8"/>
<dbReference type="Pfam" id="PF00999">
    <property type="entry name" value="Na_H_Exchanger"/>
    <property type="match status" value="1"/>
</dbReference>
<comment type="subcellular location">
    <subcellularLocation>
        <location evidence="1">Membrane</location>
        <topology evidence="1">Multi-pass membrane protein</topology>
    </subcellularLocation>
</comment>
<keyword evidence="10" id="KW-1185">Reference proteome</keyword>
<evidence type="ECO:0000256" key="6">
    <source>
        <dbReference type="ARBA" id="ARBA00023136"/>
    </source>
</evidence>
<reference evidence="9 10" key="1">
    <citation type="submission" date="2016-07" db="EMBL/GenBank/DDBJ databases">
        <title>Pervasive Adenine N6-methylation of Active Genes in Fungi.</title>
        <authorList>
            <consortium name="DOE Joint Genome Institute"/>
            <person name="Mondo S.J."/>
            <person name="Dannebaum R.O."/>
            <person name="Kuo R.C."/>
            <person name="Labutti K."/>
            <person name="Haridas S."/>
            <person name="Kuo A."/>
            <person name="Salamov A."/>
            <person name="Ahrendt S.R."/>
            <person name="Lipzen A."/>
            <person name="Sullivan W."/>
            <person name="Andreopoulos W.B."/>
            <person name="Clum A."/>
            <person name="Lindquist E."/>
            <person name="Daum C."/>
            <person name="Ramamoorthy G.K."/>
            <person name="Gryganskyi A."/>
            <person name="Culley D."/>
            <person name="Magnuson J.K."/>
            <person name="James T.Y."/>
            <person name="O'Malley M.A."/>
            <person name="Stajich J.E."/>
            <person name="Spatafora J.W."/>
            <person name="Visel A."/>
            <person name="Grigoriev I.V."/>
        </authorList>
    </citation>
    <scope>NUCLEOTIDE SEQUENCE [LARGE SCALE GENOMIC DNA]</scope>
    <source>
        <strain evidence="9 10">JEL800</strain>
    </source>
</reference>
<dbReference type="InterPro" id="IPR050794">
    <property type="entry name" value="CPA2_transporter"/>
</dbReference>
<evidence type="ECO:0000256" key="4">
    <source>
        <dbReference type="ARBA" id="ARBA00022989"/>
    </source>
</evidence>
<name>A0A1Y2BTV8_9FUNG</name>
<feature type="transmembrane region" description="Helical" evidence="7">
    <location>
        <begin position="183"/>
        <end position="207"/>
    </location>
</feature>
<dbReference type="InterPro" id="IPR006153">
    <property type="entry name" value="Cation/H_exchanger_TM"/>
</dbReference>
<dbReference type="PANTHER" id="PTHR32468:SF0">
    <property type="entry name" value="K(+)_H(+) ANTIPORTER 1"/>
    <property type="match status" value="1"/>
</dbReference>
<evidence type="ECO:0000256" key="5">
    <source>
        <dbReference type="ARBA" id="ARBA00023065"/>
    </source>
</evidence>
<feature type="transmembrane region" description="Helical" evidence="7">
    <location>
        <begin position="114"/>
        <end position="137"/>
    </location>
</feature>
<evidence type="ECO:0000259" key="8">
    <source>
        <dbReference type="Pfam" id="PF00999"/>
    </source>
</evidence>
<dbReference type="GO" id="GO:1902600">
    <property type="term" value="P:proton transmembrane transport"/>
    <property type="evidence" value="ECO:0007669"/>
    <property type="project" value="InterPro"/>
</dbReference>
<dbReference type="AlphaFoldDB" id="A0A1Y2BTV8"/>
<dbReference type="PANTHER" id="PTHR32468">
    <property type="entry name" value="CATION/H + ANTIPORTER"/>
    <property type="match status" value="1"/>
</dbReference>
<sequence length="375" mass="40829">MGAEGGSILQGQNPLTMSPMSLFLMQCCVVIVTARILSFPLKWLRQPTVIAEVIGGLVLGASCLCRIPAFKNNLFPASSLPFMKIVADLGLVFYMFLVGLELEPIELFKTFKKSVAISVAGIVLPFGLGLAIARLIYDTYADQTVPFTSFLLFIGVAMSITAFPVLARILTERKLMHTRVGQATISAAACDDFIAWTLLVLVVALVNNGGNGNSGSYTVAVYVFLVVIGYTLFLWFAVRPILAHLVNLAKDREHVHHLLLFVVFTIVLFSSWFTEVIGVQAIFGAFLVGIVIPHDHGFARKLAGQFEDLVTVVFLPLYFAYSGLNTQLGLLDDGKSWSMVALICFIACLGKMLGCTIAARGSGLNWREASQLEFS</sequence>
<protein>
    <submittedName>
        <fullName evidence="9">Sodium/hydrogen exchanger</fullName>
    </submittedName>
</protein>
<evidence type="ECO:0000256" key="3">
    <source>
        <dbReference type="ARBA" id="ARBA00022692"/>
    </source>
</evidence>
<feature type="transmembrane region" description="Helical" evidence="7">
    <location>
        <begin position="49"/>
        <end position="70"/>
    </location>
</feature>
<evidence type="ECO:0000256" key="1">
    <source>
        <dbReference type="ARBA" id="ARBA00004141"/>
    </source>
</evidence>
<dbReference type="OrthoDB" id="2687058at2759"/>
<feature type="transmembrane region" description="Helical" evidence="7">
    <location>
        <begin position="219"/>
        <end position="242"/>
    </location>
</feature>
<dbReference type="Proteomes" id="UP000193642">
    <property type="component" value="Unassembled WGS sequence"/>
</dbReference>
<keyword evidence="5" id="KW-0406">Ion transport</keyword>
<feature type="transmembrane region" description="Helical" evidence="7">
    <location>
        <begin position="336"/>
        <end position="359"/>
    </location>
</feature>
<gene>
    <name evidence="9" type="ORF">BCR33DRAFT_789097</name>
</gene>
<dbReference type="Gene3D" id="1.20.1530.20">
    <property type="match status" value="1"/>
</dbReference>
<keyword evidence="2" id="KW-0813">Transport</keyword>
<evidence type="ECO:0000256" key="2">
    <source>
        <dbReference type="ARBA" id="ARBA00022448"/>
    </source>
</evidence>
<evidence type="ECO:0000313" key="9">
    <source>
        <dbReference type="EMBL" id="ORY38181.1"/>
    </source>
</evidence>
<dbReference type="GO" id="GO:0015297">
    <property type="term" value="F:antiporter activity"/>
    <property type="evidence" value="ECO:0007669"/>
    <property type="project" value="InterPro"/>
</dbReference>
<keyword evidence="3 7" id="KW-0812">Transmembrane</keyword>
<feature type="transmembrane region" description="Helical" evidence="7">
    <location>
        <begin position="20"/>
        <end position="37"/>
    </location>
</feature>
<organism evidence="9 10">
    <name type="scientific">Rhizoclosmatium globosum</name>
    <dbReference type="NCBI Taxonomy" id="329046"/>
    <lineage>
        <taxon>Eukaryota</taxon>
        <taxon>Fungi</taxon>
        <taxon>Fungi incertae sedis</taxon>
        <taxon>Chytridiomycota</taxon>
        <taxon>Chytridiomycota incertae sedis</taxon>
        <taxon>Chytridiomycetes</taxon>
        <taxon>Chytridiales</taxon>
        <taxon>Chytriomycetaceae</taxon>
        <taxon>Rhizoclosmatium</taxon>
    </lineage>
</organism>
<dbReference type="InterPro" id="IPR038770">
    <property type="entry name" value="Na+/solute_symporter_sf"/>
</dbReference>
<feature type="transmembrane region" description="Helical" evidence="7">
    <location>
        <begin position="82"/>
        <end position="102"/>
    </location>
</feature>
<feature type="transmembrane region" description="Helical" evidence="7">
    <location>
        <begin position="149"/>
        <end position="171"/>
    </location>
</feature>
<dbReference type="GO" id="GO:0016020">
    <property type="term" value="C:membrane"/>
    <property type="evidence" value="ECO:0007669"/>
    <property type="project" value="UniProtKB-SubCell"/>
</dbReference>
<comment type="caution">
    <text evidence="9">The sequence shown here is derived from an EMBL/GenBank/DDBJ whole genome shotgun (WGS) entry which is preliminary data.</text>
</comment>
<keyword evidence="4 7" id="KW-1133">Transmembrane helix</keyword>